<reference evidence="1" key="1">
    <citation type="submission" date="2021-08" db="EMBL/GenBank/DDBJ databases">
        <title>The first chromosome-level gecko genome reveals the dynamic sex chromosomes of Neotropical dwarf geckos (Sphaerodactylidae: Sphaerodactylus).</title>
        <authorList>
            <person name="Pinto B.J."/>
            <person name="Keating S.E."/>
            <person name="Gamble T."/>
        </authorList>
    </citation>
    <scope>NUCLEOTIDE SEQUENCE</scope>
    <source>
        <strain evidence="1">TG3544</strain>
    </source>
</reference>
<evidence type="ECO:0000313" key="2">
    <source>
        <dbReference type="Proteomes" id="UP000827872"/>
    </source>
</evidence>
<evidence type="ECO:0000313" key="1">
    <source>
        <dbReference type="EMBL" id="KAH8012980.1"/>
    </source>
</evidence>
<comment type="caution">
    <text evidence="1">The sequence shown here is derived from an EMBL/GenBank/DDBJ whole genome shotgun (WGS) entry which is preliminary data.</text>
</comment>
<protein>
    <submittedName>
        <fullName evidence="1">Uncharacterized protein</fullName>
    </submittedName>
</protein>
<dbReference type="EMBL" id="CM037615">
    <property type="protein sequence ID" value="KAH8012980.1"/>
    <property type="molecule type" value="Genomic_DNA"/>
</dbReference>
<accession>A0ACB8G0D9</accession>
<sequence length="274" mass="31132">MACVDRFKSTRWNSFSGHELSHLKARYACQPLTQDCIKQRSLFSRDHKSVVLKVDTADSSSSFGGQLDDDKELVQKVISGVVEKRSVHRTPYGAIPASAAAAVYIRVDELYKGDYLVNLQDNRPMILVSKGADLIRLKKNKLEECADDNTILKLCKIKVKYPSDDELCQIFLRQNSWEMFKKDLLNLVVKPKLMRTITPPDSFPSDETAGSWHMNEKGILDLTPLQNHQNLLPEPCRYVPCPPKCAKFVEFLPEIQPRLIHGINVTRPTLDGMF</sequence>
<organism evidence="1 2">
    <name type="scientific">Sphaerodactylus townsendi</name>
    <dbReference type="NCBI Taxonomy" id="933632"/>
    <lineage>
        <taxon>Eukaryota</taxon>
        <taxon>Metazoa</taxon>
        <taxon>Chordata</taxon>
        <taxon>Craniata</taxon>
        <taxon>Vertebrata</taxon>
        <taxon>Euteleostomi</taxon>
        <taxon>Lepidosauria</taxon>
        <taxon>Squamata</taxon>
        <taxon>Bifurcata</taxon>
        <taxon>Gekkota</taxon>
        <taxon>Sphaerodactylidae</taxon>
        <taxon>Sphaerodactylus</taxon>
    </lineage>
</organism>
<proteinExistence type="predicted"/>
<dbReference type="Proteomes" id="UP000827872">
    <property type="component" value="Linkage Group LG02"/>
</dbReference>
<keyword evidence="2" id="KW-1185">Reference proteome</keyword>
<gene>
    <name evidence="1" type="ORF">K3G42_008124</name>
</gene>
<name>A0ACB8G0D9_9SAUR</name>